<dbReference type="AlphaFoldDB" id="A0A512HXM9"/>
<keyword evidence="2" id="KW-0732">Signal</keyword>
<reference evidence="5 6" key="1">
    <citation type="submission" date="2019-07" db="EMBL/GenBank/DDBJ databases">
        <title>Whole genome shotgun sequence of Aeromicrobium flavum NBRC 107625.</title>
        <authorList>
            <person name="Hosoyama A."/>
            <person name="Uohara A."/>
            <person name="Ohji S."/>
            <person name="Ichikawa N."/>
        </authorList>
    </citation>
    <scope>NUCLEOTIDE SEQUENCE [LARGE SCALE GENOMIC DNA]</scope>
    <source>
        <strain evidence="5 6">NBRC 107625</strain>
    </source>
</reference>
<proteinExistence type="predicted"/>
<feature type="compositionally biased region" description="Low complexity" evidence="1">
    <location>
        <begin position="26"/>
        <end position="46"/>
    </location>
</feature>
<evidence type="ECO:0000259" key="3">
    <source>
        <dbReference type="Pfam" id="PF05257"/>
    </source>
</evidence>
<dbReference type="InterPro" id="IPR038765">
    <property type="entry name" value="Papain-like_cys_pep_sf"/>
</dbReference>
<sequence>MTWAAAFGVAASLLLAPGVASATGEPVDPVTATPAPPAGGDVVVPDPQAPERADPRVLVFGDSISAPGRYRAAATTKHAKAWWAWVAEGGGMDARDVMVSAEAGSGIVSRGDGNGGGMCTGATFGDRLDRVAATRPHVVLVEVGRNDIWDCAGTRRVPATTAKRQKLATAYFDRLAAAADRHGVARSKVYVMTAWGSRHSDKQVAVTALYENLVRARGLTWVPLASLPKDQTTDGVHPTAKGARTLGSWALSSSDLATAISSRGTRPGRVASGSSVRCEGLGACRTAGVAVHGYGKAAPRVWGAPKATSRHYVAHVLSSRKRPAAPVLASDTPRGWRQEAVASRAAVQTSHPRAGDVAWWPNAPASAAAAGGHVAVVERVAADNSAVIVSEVTGRGRFRTVRYSGASRPRGYLRFAAADGSPRGVVTSITAKRGLVAVRGRALDTDAERRGVRIRIKVTQGGRSWTRTKPPTRFAFSHRLSLPGLRPGAAVVKVTALDAPKSRGKNRALLTRRVVVR</sequence>
<dbReference type="Pfam" id="PF13472">
    <property type="entry name" value="Lipase_GDSL_2"/>
    <property type="match status" value="1"/>
</dbReference>
<evidence type="ECO:0000259" key="4">
    <source>
        <dbReference type="Pfam" id="PF13472"/>
    </source>
</evidence>
<dbReference type="CDD" id="cd00229">
    <property type="entry name" value="SGNH_hydrolase"/>
    <property type="match status" value="1"/>
</dbReference>
<dbReference type="Gene3D" id="3.40.50.1110">
    <property type="entry name" value="SGNH hydrolase"/>
    <property type="match status" value="1"/>
</dbReference>
<accession>A0A512HXM9</accession>
<name>A0A512HXM9_9ACTN</name>
<organism evidence="5 6">
    <name type="scientific">Aeromicrobium flavum</name>
    <dbReference type="NCBI Taxonomy" id="416568"/>
    <lineage>
        <taxon>Bacteria</taxon>
        <taxon>Bacillati</taxon>
        <taxon>Actinomycetota</taxon>
        <taxon>Actinomycetes</taxon>
        <taxon>Propionibacteriales</taxon>
        <taxon>Nocardioidaceae</taxon>
        <taxon>Aeromicrobium</taxon>
    </lineage>
</organism>
<evidence type="ECO:0008006" key="7">
    <source>
        <dbReference type="Google" id="ProtNLM"/>
    </source>
</evidence>
<evidence type="ECO:0000313" key="6">
    <source>
        <dbReference type="Proteomes" id="UP000321769"/>
    </source>
</evidence>
<dbReference type="SUPFAM" id="SSF52266">
    <property type="entry name" value="SGNH hydrolase"/>
    <property type="match status" value="1"/>
</dbReference>
<evidence type="ECO:0000313" key="5">
    <source>
        <dbReference type="EMBL" id="GEO90206.1"/>
    </source>
</evidence>
<evidence type="ECO:0000256" key="1">
    <source>
        <dbReference type="SAM" id="MobiDB-lite"/>
    </source>
</evidence>
<dbReference type="InterPro" id="IPR036514">
    <property type="entry name" value="SGNH_hydro_sf"/>
</dbReference>
<feature type="region of interest" description="Disordered" evidence="1">
    <location>
        <begin position="23"/>
        <end position="50"/>
    </location>
</feature>
<feature type="domain" description="SGNH hydrolase-type esterase" evidence="4">
    <location>
        <begin position="59"/>
        <end position="244"/>
    </location>
</feature>
<dbReference type="EMBL" id="BJZQ01000015">
    <property type="protein sequence ID" value="GEO90206.1"/>
    <property type="molecule type" value="Genomic_DNA"/>
</dbReference>
<dbReference type="InterPro" id="IPR013830">
    <property type="entry name" value="SGNH_hydro"/>
</dbReference>
<evidence type="ECO:0000256" key="2">
    <source>
        <dbReference type="SAM" id="SignalP"/>
    </source>
</evidence>
<dbReference type="SUPFAM" id="SSF54001">
    <property type="entry name" value="Cysteine proteinases"/>
    <property type="match status" value="1"/>
</dbReference>
<protein>
    <recommendedName>
        <fullName evidence="7">Peptidase C51 domain-containing protein</fullName>
    </recommendedName>
</protein>
<dbReference type="Pfam" id="PF05257">
    <property type="entry name" value="CHAP"/>
    <property type="match status" value="1"/>
</dbReference>
<dbReference type="Proteomes" id="UP000321769">
    <property type="component" value="Unassembled WGS sequence"/>
</dbReference>
<keyword evidence="6" id="KW-1185">Reference proteome</keyword>
<dbReference type="InterPro" id="IPR007921">
    <property type="entry name" value="CHAP_dom"/>
</dbReference>
<dbReference type="Gene3D" id="3.90.1720.10">
    <property type="entry name" value="endopeptidase domain like (from Nostoc punctiforme)"/>
    <property type="match status" value="1"/>
</dbReference>
<feature type="signal peptide" evidence="2">
    <location>
        <begin position="1"/>
        <end position="22"/>
    </location>
</feature>
<feature type="chain" id="PRO_5022207107" description="Peptidase C51 domain-containing protein" evidence="2">
    <location>
        <begin position="23"/>
        <end position="517"/>
    </location>
</feature>
<feature type="domain" description="Peptidase C51" evidence="3">
    <location>
        <begin position="334"/>
        <end position="391"/>
    </location>
</feature>
<comment type="caution">
    <text evidence="5">The sequence shown here is derived from an EMBL/GenBank/DDBJ whole genome shotgun (WGS) entry which is preliminary data.</text>
</comment>
<gene>
    <name evidence="5" type="ORF">AFL01nite_25330</name>
</gene>